<evidence type="ECO:0000256" key="1">
    <source>
        <dbReference type="SAM" id="SignalP"/>
    </source>
</evidence>
<feature type="signal peptide" evidence="1">
    <location>
        <begin position="1"/>
        <end position="22"/>
    </location>
</feature>
<dbReference type="InParanoid" id="A0A7M7K544"/>
<dbReference type="Proteomes" id="UP000594260">
    <property type="component" value="Unplaced"/>
</dbReference>
<dbReference type="AlphaFoldDB" id="A0A7M7K544"/>
<feature type="chain" id="PRO_5029887973" description="Secreted protein" evidence="1">
    <location>
        <begin position="23"/>
        <end position="142"/>
    </location>
</feature>
<accession>A0A7M7K544</accession>
<organism evidence="2 3">
    <name type="scientific">Varroa destructor</name>
    <name type="common">Honeybee mite</name>
    <dbReference type="NCBI Taxonomy" id="109461"/>
    <lineage>
        <taxon>Eukaryota</taxon>
        <taxon>Metazoa</taxon>
        <taxon>Ecdysozoa</taxon>
        <taxon>Arthropoda</taxon>
        <taxon>Chelicerata</taxon>
        <taxon>Arachnida</taxon>
        <taxon>Acari</taxon>
        <taxon>Parasitiformes</taxon>
        <taxon>Mesostigmata</taxon>
        <taxon>Gamasina</taxon>
        <taxon>Dermanyssoidea</taxon>
        <taxon>Varroidae</taxon>
        <taxon>Varroa</taxon>
    </lineage>
</organism>
<reference evidence="2" key="1">
    <citation type="submission" date="2021-01" db="UniProtKB">
        <authorList>
            <consortium name="EnsemblMetazoa"/>
        </authorList>
    </citation>
    <scope>IDENTIFICATION</scope>
</reference>
<dbReference type="RefSeq" id="XP_022657752.1">
    <property type="nucleotide sequence ID" value="XM_022802017.1"/>
</dbReference>
<dbReference type="OrthoDB" id="10305737at2759"/>
<proteinExistence type="predicted"/>
<sequence>MDSISMMYTILFGLLLTRLVFCHPVDEEYLKQITQKQLANRYKVPQFDIGMPRYNLRWGYLIYGSPYLRCNNASGRRVTSNGQNGDYPHCTFPYGLVNTPPFTRHPYHLWGDGWGTDALERENPLNKAENYVKRTANRHAFG</sequence>
<dbReference type="EnsemblMetazoa" id="XM_022802017">
    <property type="protein sequence ID" value="XP_022657752"/>
    <property type="gene ID" value="LOC111248910"/>
</dbReference>
<name>A0A7M7K544_VARDE</name>
<evidence type="ECO:0000313" key="2">
    <source>
        <dbReference type="EnsemblMetazoa" id="XP_022657752"/>
    </source>
</evidence>
<keyword evidence="3" id="KW-1185">Reference proteome</keyword>
<evidence type="ECO:0008006" key="4">
    <source>
        <dbReference type="Google" id="ProtNLM"/>
    </source>
</evidence>
<evidence type="ECO:0000313" key="3">
    <source>
        <dbReference type="Proteomes" id="UP000594260"/>
    </source>
</evidence>
<protein>
    <recommendedName>
        <fullName evidence="4">Secreted protein</fullName>
    </recommendedName>
</protein>
<dbReference type="KEGG" id="vde:111248910"/>
<dbReference type="GeneID" id="111248910"/>
<keyword evidence="1" id="KW-0732">Signal</keyword>